<evidence type="ECO:0000259" key="6">
    <source>
        <dbReference type="Pfam" id="PF00294"/>
    </source>
</evidence>
<comment type="similarity">
    <text evidence="1">Belongs to the carbohydrate kinase PfkB family.</text>
</comment>
<keyword evidence="4 7" id="KW-0418">Kinase</keyword>
<dbReference type="Proteomes" id="UP000095347">
    <property type="component" value="Unassembled WGS sequence"/>
</dbReference>
<dbReference type="InterPro" id="IPR002173">
    <property type="entry name" value="Carboh/pur_kinase_PfkB_CS"/>
</dbReference>
<keyword evidence="3" id="KW-0547">Nucleotide-binding</keyword>
<dbReference type="RefSeq" id="WP_069958659.1">
    <property type="nucleotide sequence ID" value="NZ_MCGG01000047.1"/>
</dbReference>
<dbReference type="Pfam" id="PF00294">
    <property type="entry name" value="PfkB"/>
    <property type="match status" value="1"/>
</dbReference>
<evidence type="ECO:0000256" key="3">
    <source>
        <dbReference type="ARBA" id="ARBA00022741"/>
    </source>
</evidence>
<evidence type="ECO:0000256" key="2">
    <source>
        <dbReference type="ARBA" id="ARBA00022679"/>
    </source>
</evidence>
<dbReference type="GO" id="GO:0005524">
    <property type="term" value="F:ATP binding"/>
    <property type="evidence" value="ECO:0007669"/>
    <property type="project" value="UniProtKB-KW"/>
</dbReference>
<evidence type="ECO:0000313" key="8">
    <source>
        <dbReference type="Proteomes" id="UP000095347"/>
    </source>
</evidence>
<protein>
    <submittedName>
        <fullName evidence="7">Carbohydrate kinase</fullName>
    </submittedName>
</protein>
<dbReference type="STRING" id="28181.BEN30_13805"/>
<dbReference type="InterPro" id="IPR029056">
    <property type="entry name" value="Ribokinase-like"/>
</dbReference>
<dbReference type="InterPro" id="IPR011611">
    <property type="entry name" value="PfkB_dom"/>
</dbReference>
<dbReference type="AlphaFoldDB" id="A0A1E5Q5D9"/>
<evidence type="ECO:0000313" key="7">
    <source>
        <dbReference type="EMBL" id="OEJ65633.1"/>
    </source>
</evidence>
<dbReference type="InterPro" id="IPR050306">
    <property type="entry name" value="PfkB_Carbo_kinase"/>
</dbReference>
<dbReference type="OrthoDB" id="9776822at2"/>
<evidence type="ECO:0000256" key="4">
    <source>
        <dbReference type="ARBA" id="ARBA00022777"/>
    </source>
</evidence>
<evidence type="ECO:0000256" key="1">
    <source>
        <dbReference type="ARBA" id="ARBA00010688"/>
    </source>
</evidence>
<dbReference type="PANTHER" id="PTHR43085">
    <property type="entry name" value="HEXOKINASE FAMILY MEMBER"/>
    <property type="match status" value="1"/>
</dbReference>
<gene>
    <name evidence="7" type="ORF">BEN30_13805</name>
</gene>
<reference evidence="8" key="1">
    <citation type="submission" date="2016-07" db="EMBL/GenBank/DDBJ databases">
        <authorList>
            <person name="Florea S."/>
            <person name="Webb J.S."/>
            <person name="Jaromczyk J."/>
            <person name="Schardl C.L."/>
        </authorList>
    </citation>
    <scope>NUCLEOTIDE SEQUENCE [LARGE SCALE GENOMIC DNA]</scope>
    <source>
        <strain evidence="8">MV-1</strain>
    </source>
</reference>
<sequence>MTEVPTMRPLIFGEVLFDHFPDGTTVLGGAPFNVAWHLHAFGLKPLMISRVGNDERGRLVKAAMQNWGMDLSGLQTDAVHPTGTVQVQFIEGEPSYEIVDKVAYDFIQADELPALNGPWLLYHGSLALRHEASATTLSALKKNRESPIFVDINLRRPWWNKDQVLSLIDGASWIKLNTAELGEIYPQTVDQEERVQNLAKLVSQQIILTGGEHGATALSTTNNNRVSVVPETTSPIIDTVGAGDSFCSILLAGQLLGWPLEVTMKRAQAFASAIVGIRGATTQDLDFYRHFTRDWGLKDIADV</sequence>
<accession>A0A1E5Q5D9</accession>
<dbReference type="PANTHER" id="PTHR43085:SF1">
    <property type="entry name" value="PSEUDOURIDINE KINASE-RELATED"/>
    <property type="match status" value="1"/>
</dbReference>
<dbReference type="EMBL" id="MCGG01000047">
    <property type="protein sequence ID" value="OEJ65633.1"/>
    <property type="molecule type" value="Genomic_DNA"/>
</dbReference>
<proteinExistence type="inferred from homology"/>
<dbReference type="Gene3D" id="3.40.1190.20">
    <property type="match status" value="1"/>
</dbReference>
<keyword evidence="2" id="KW-0808">Transferase</keyword>
<keyword evidence="8" id="KW-1185">Reference proteome</keyword>
<dbReference type="GO" id="GO:0016301">
    <property type="term" value="F:kinase activity"/>
    <property type="evidence" value="ECO:0007669"/>
    <property type="project" value="UniProtKB-KW"/>
</dbReference>
<name>A0A1E5Q5D9_9PROT</name>
<keyword evidence="5" id="KW-0067">ATP-binding</keyword>
<dbReference type="SUPFAM" id="SSF53613">
    <property type="entry name" value="Ribokinase-like"/>
    <property type="match status" value="1"/>
</dbReference>
<comment type="caution">
    <text evidence="7">The sequence shown here is derived from an EMBL/GenBank/DDBJ whole genome shotgun (WGS) entry which is preliminary data.</text>
</comment>
<organism evidence="7 8">
    <name type="scientific">Magnetovibrio blakemorei</name>
    <dbReference type="NCBI Taxonomy" id="28181"/>
    <lineage>
        <taxon>Bacteria</taxon>
        <taxon>Pseudomonadati</taxon>
        <taxon>Pseudomonadota</taxon>
        <taxon>Alphaproteobacteria</taxon>
        <taxon>Rhodospirillales</taxon>
        <taxon>Magnetovibrionaceae</taxon>
        <taxon>Magnetovibrio</taxon>
    </lineage>
</organism>
<dbReference type="PROSITE" id="PS00583">
    <property type="entry name" value="PFKB_KINASES_1"/>
    <property type="match status" value="1"/>
</dbReference>
<feature type="domain" description="Carbohydrate kinase PfkB" evidence="6">
    <location>
        <begin position="21"/>
        <end position="282"/>
    </location>
</feature>
<evidence type="ECO:0000256" key="5">
    <source>
        <dbReference type="ARBA" id="ARBA00022840"/>
    </source>
</evidence>